<sequence length="37" mass="4438">MQIIEMLHRGIITEQDVKDWFPLVEIAPFWAENLIKI</sequence>
<evidence type="ECO:0000313" key="1">
    <source>
        <dbReference type="EMBL" id="GAH56541.1"/>
    </source>
</evidence>
<gene>
    <name evidence="1" type="ORF">S03H2_38479</name>
</gene>
<feature type="non-terminal residue" evidence="1">
    <location>
        <position position="37"/>
    </location>
</feature>
<comment type="caution">
    <text evidence="1">The sequence shown here is derived from an EMBL/GenBank/DDBJ whole genome shotgun (WGS) entry which is preliminary data.</text>
</comment>
<accession>X1GF84</accession>
<name>X1GF84_9ZZZZ</name>
<protein>
    <submittedName>
        <fullName evidence="1">Uncharacterized protein</fullName>
    </submittedName>
</protein>
<organism evidence="1">
    <name type="scientific">marine sediment metagenome</name>
    <dbReference type="NCBI Taxonomy" id="412755"/>
    <lineage>
        <taxon>unclassified sequences</taxon>
        <taxon>metagenomes</taxon>
        <taxon>ecological metagenomes</taxon>
    </lineage>
</organism>
<dbReference type="AlphaFoldDB" id="X1GF84"/>
<reference evidence="1" key="1">
    <citation type="journal article" date="2014" name="Front. Microbiol.">
        <title>High frequency of phylogenetically diverse reductive dehalogenase-homologous genes in deep subseafloor sedimentary metagenomes.</title>
        <authorList>
            <person name="Kawai M."/>
            <person name="Futagami T."/>
            <person name="Toyoda A."/>
            <person name="Takaki Y."/>
            <person name="Nishi S."/>
            <person name="Hori S."/>
            <person name="Arai W."/>
            <person name="Tsubouchi T."/>
            <person name="Morono Y."/>
            <person name="Uchiyama I."/>
            <person name="Ito T."/>
            <person name="Fujiyama A."/>
            <person name="Inagaki F."/>
            <person name="Takami H."/>
        </authorList>
    </citation>
    <scope>NUCLEOTIDE SEQUENCE</scope>
    <source>
        <strain evidence="1">Expedition CK06-06</strain>
    </source>
</reference>
<dbReference type="EMBL" id="BARU01023731">
    <property type="protein sequence ID" value="GAH56541.1"/>
    <property type="molecule type" value="Genomic_DNA"/>
</dbReference>
<proteinExistence type="predicted"/>